<organism evidence="1">
    <name type="scientific">Siphoviridae sp. ctLqe90</name>
    <dbReference type="NCBI Taxonomy" id="2825456"/>
    <lineage>
        <taxon>Viruses</taxon>
        <taxon>Duplodnaviria</taxon>
        <taxon>Heunggongvirae</taxon>
        <taxon>Uroviricota</taxon>
        <taxon>Caudoviricetes</taxon>
    </lineage>
</organism>
<reference evidence="1" key="1">
    <citation type="journal article" date="2021" name="Proc. Natl. Acad. Sci. U.S.A.">
        <title>A Catalog of Tens of Thousands of Viruses from Human Metagenomes Reveals Hidden Associations with Chronic Diseases.</title>
        <authorList>
            <person name="Tisza M.J."/>
            <person name="Buck C.B."/>
        </authorList>
    </citation>
    <scope>NUCLEOTIDE SEQUENCE</scope>
    <source>
        <strain evidence="1">CtLqe90</strain>
    </source>
</reference>
<name>A0A8S5Q3P1_9CAUD</name>
<accession>A0A8S5Q3P1</accession>
<dbReference type="EMBL" id="BK015564">
    <property type="protein sequence ID" value="DAE13156.1"/>
    <property type="molecule type" value="Genomic_DNA"/>
</dbReference>
<sequence>MIFSFKSCCLRLILGRKRDRLEKPCACFLKKLPLKLTAYSSLKLLLSHRRGPVNYRKLVLIRCFF</sequence>
<protein>
    <submittedName>
        <fullName evidence="1">Uncharacterized protein</fullName>
    </submittedName>
</protein>
<evidence type="ECO:0000313" key="1">
    <source>
        <dbReference type="EMBL" id="DAE13156.1"/>
    </source>
</evidence>
<proteinExistence type="predicted"/>